<dbReference type="Gene3D" id="1.10.287.70">
    <property type="match status" value="1"/>
</dbReference>
<dbReference type="InterPro" id="IPR057074">
    <property type="entry name" value="IR75A_N"/>
</dbReference>
<dbReference type="InterPro" id="IPR052192">
    <property type="entry name" value="Insect_Ionotropic_Sensory_Rcpt"/>
</dbReference>
<evidence type="ECO:0000256" key="8">
    <source>
        <dbReference type="ARBA" id="ARBA00023180"/>
    </source>
</evidence>
<feature type="transmembrane region" description="Helical" evidence="9">
    <location>
        <begin position="338"/>
        <end position="360"/>
    </location>
</feature>
<keyword evidence="7" id="KW-0675">Receptor</keyword>
<evidence type="ECO:0000256" key="6">
    <source>
        <dbReference type="ARBA" id="ARBA00023136"/>
    </source>
</evidence>
<evidence type="ECO:0000256" key="7">
    <source>
        <dbReference type="ARBA" id="ARBA00023170"/>
    </source>
</evidence>
<evidence type="ECO:0000256" key="4">
    <source>
        <dbReference type="ARBA" id="ARBA00022692"/>
    </source>
</evidence>
<dbReference type="Pfam" id="PF00060">
    <property type="entry name" value="Lig_chan"/>
    <property type="match status" value="1"/>
</dbReference>
<dbReference type="Gene3D" id="3.40.190.10">
    <property type="entry name" value="Periplasmic binding protein-like II"/>
    <property type="match status" value="1"/>
</dbReference>
<evidence type="ECO:0000259" key="10">
    <source>
        <dbReference type="Pfam" id="PF00060"/>
    </source>
</evidence>
<proteinExistence type="evidence at transcript level"/>
<dbReference type="PANTHER" id="PTHR42643">
    <property type="entry name" value="IONOTROPIC RECEPTOR 20A-RELATED"/>
    <property type="match status" value="1"/>
</dbReference>
<dbReference type="InterPro" id="IPR001320">
    <property type="entry name" value="Iontro_rcpt_C"/>
</dbReference>
<evidence type="ECO:0000259" key="11">
    <source>
        <dbReference type="Pfam" id="PF24576"/>
    </source>
</evidence>
<feature type="non-terminal residue" evidence="12">
    <location>
        <position position="1"/>
    </location>
</feature>
<name>A0A146JVT1_CONPF</name>
<comment type="subcellular location">
    <subcellularLocation>
        <location evidence="1">Cell membrane</location>
        <topology evidence="1">Multi-pass membrane protein</topology>
    </subcellularLocation>
</comment>
<keyword evidence="3" id="KW-1003">Cell membrane</keyword>
<dbReference type="Pfam" id="PF24576">
    <property type="entry name" value="IR75A_N"/>
    <property type="match status" value="1"/>
</dbReference>
<feature type="non-terminal residue" evidence="12">
    <location>
        <position position="641"/>
    </location>
</feature>
<dbReference type="EMBL" id="GEDO01000004">
    <property type="protein sequence ID" value="JAP88622.1"/>
    <property type="molecule type" value="mRNA"/>
</dbReference>
<dbReference type="PANTHER" id="PTHR42643:SF33">
    <property type="entry name" value="GLUTAMATE RECEPTOR 2-LIKE PROTEIN"/>
    <property type="match status" value="1"/>
</dbReference>
<feature type="domain" description="Ionotropic glutamate receptor C-terminal" evidence="10">
    <location>
        <begin position="337"/>
        <end position="591"/>
    </location>
</feature>
<feature type="transmembrane region" description="Helical" evidence="9">
    <location>
        <begin position="409"/>
        <end position="433"/>
    </location>
</feature>
<dbReference type="GO" id="GO:0050906">
    <property type="term" value="P:detection of stimulus involved in sensory perception"/>
    <property type="evidence" value="ECO:0007669"/>
    <property type="project" value="UniProtKB-ARBA"/>
</dbReference>
<evidence type="ECO:0000256" key="3">
    <source>
        <dbReference type="ARBA" id="ARBA00022475"/>
    </source>
</evidence>
<keyword evidence="5 9" id="KW-1133">Transmembrane helix</keyword>
<dbReference type="GO" id="GO:0005886">
    <property type="term" value="C:plasma membrane"/>
    <property type="evidence" value="ECO:0007669"/>
    <property type="project" value="UniProtKB-SubCell"/>
</dbReference>
<accession>A0A146JVT1</accession>
<feature type="domain" description="Ionotropic receptor 75a N-terminal" evidence="11">
    <location>
        <begin position="31"/>
        <end position="216"/>
    </location>
</feature>
<organism evidence="12">
    <name type="scientific">Conogethes punctiferalis</name>
    <name type="common">Durian fruit borer</name>
    <name type="synonym">Astura punctiferalis</name>
    <dbReference type="NCBI Taxonomy" id="1133088"/>
    <lineage>
        <taxon>Eukaryota</taxon>
        <taxon>Metazoa</taxon>
        <taxon>Ecdysozoa</taxon>
        <taxon>Arthropoda</taxon>
        <taxon>Hexapoda</taxon>
        <taxon>Insecta</taxon>
        <taxon>Pterygota</taxon>
        <taxon>Neoptera</taxon>
        <taxon>Endopterygota</taxon>
        <taxon>Lepidoptera</taxon>
        <taxon>Glossata</taxon>
        <taxon>Ditrysia</taxon>
        <taxon>Pyraloidea</taxon>
        <taxon>Crambidae</taxon>
        <taxon>Spilomelinae</taxon>
        <taxon>Conogethes</taxon>
    </lineage>
</organism>
<evidence type="ECO:0000256" key="5">
    <source>
        <dbReference type="ARBA" id="ARBA00022989"/>
    </source>
</evidence>
<keyword evidence="6 9" id="KW-0472">Membrane</keyword>
<dbReference type="SUPFAM" id="SSF53850">
    <property type="entry name" value="Periplasmic binding protein-like II"/>
    <property type="match status" value="1"/>
</dbReference>
<dbReference type="AlphaFoldDB" id="A0A146JVT1"/>
<evidence type="ECO:0000313" key="12">
    <source>
        <dbReference type="EMBL" id="JAP88622.1"/>
    </source>
</evidence>
<comment type="similarity">
    <text evidence="2">Belongs to the glutamate-gated ion channel (TC 1.A.10.1) family.</text>
</comment>
<keyword evidence="8" id="KW-0325">Glycoprotein</keyword>
<reference evidence="12" key="1">
    <citation type="submission" date="2015-12" db="EMBL/GenBank/DDBJ databases">
        <title>Antennal transcriptome and differential expression of olfactory genes in the yellow peach moth, Conogethes punctiferalis (Guen e) (Lepidoptera: Crambidae).</title>
        <authorList>
            <person name="Du Y."/>
        </authorList>
    </citation>
    <scope>NUCLEOTIDE SEQUENCE</scope>
    <source>
        <tissue evidence="12">Antennae</tissue>
    </source>
</reference>
<keyword evidence="4 9" id="KW-0812">Transmembrane</keyword>
<sequence>MLNKMQDMKTYEVLFILLMSCFSLIIANPINEFRMIADVIKDSNKSTSVVAHLCWNPSKQIQMASYLHNSELTQLVLLVNESWADIKEPQHRERLLLIADIDCPSTTAFFKMANETKKFSLPYRWLIIGKAVNKSTDVTADFDGLHLLPDSDVIIAQKNDSNSFYMNMIYKIKIKSKWIIEDFGTWTTNTGLIKSDLAQYSTSTRRKNFHGESFTTAMVIFDNKTISNLFDLSDILTDVVTKSSFRQIVPLYGYMNASQQHIYSKTWGYYRNGTFDGMIAELTVGDADLGGTVLIVTWDRMQVVDYLSKPGSITVKFVFREPPLSYQNNLYLLPFKVTVWYCMGAFVLVMGFILYITALWENKKMGENQEISNDPTVLKPNVSDIAILIISAVSQQGTTLELKGTLGRIVMIIQFIAFLLLYASYSASIVALLQSSSNQIRTFSDLLNSKLELGIEDTPYNRYFFPIAVEQVKKEIYKSKTPPRWTEPKFMSLEDGVKKLQKKPFAFNMLQGIGYKLVERYFHEHEKCGLQEIELQYGTKTYIASRKNSPYKEIFKIGLFRIQEHGISDREFRLLYARKPTCQVRGGNFDSVNMVDFHPVLLMYLYGILLAIALLVIEILVFKKQQLMCSAASRRQRSGSC</sequence>
<evidence type="ECO:0000256" key="2">
    <source>
        <dbReference type="ARBA" id="ARBA00008685"/>
    </source>
</evidence>
<evidence type="ECO:0000256" key="9">
    <source>
        <dbReference type="SAM" id="Phobius"/>
    </source>
</evidence>
<feature type="transmembrane region" description="Helical" evidence="9">
    <location>
        <begin position="601"/>
        <end position="622"/>
    </location>
</feature>
<evidence type="ECO:0000256" key="1">
    <source>
        <dbReference type="ARBA" id="ARBA00004651"/>
    </source>
</evidence>
<dbReference type="GO" id="GO:0015276">
    <property type="term" value="F:ligand-gated monoatomic ion channel activity"/>
    <property type="evidence" value="ECO:0007669"/>
    <property type="project" value="InterPro"/>
</dbReference>
<protein>
    <submittedName>
        <fullName evidence="12">IRs</fullName>
    </submittedName>
</protein>